<dbReference type="InterPro" id="IPR002550">
    <property type="entry name" value="CNNM"/>
</dbReference>
<name>A0A1E5IG80_ENDTX</name>
<evidence type="ECO:0000313" key="4">
    <source>
        <dbReference type="Proteomes" id="UP000095237"/>
    </source>
</evidence>
<evidence type="ECO:0000256" key="1">
    <source>
        <dbReference type="SAM" id="Phobius"/>
    </source>
</evidence>
<keyword evidence="1" id="KW-1133">Transmembrane helix</keyword>
<gene>
    <name evidence="3" type="ORF">ATZ36_09190</name>
</gene>
<feature type="domain" description="CNNM transmembrane" evidence="2">
    <location>
        <begin position="10"/>
        <end position="85"/>
    </location>
</feature>
<evidence type="ECO:0000313" key="3">
    <source>
        <dbReference type="EMBL" id="OEG69497.1"/>
    </source>
</evidence>
<sequence>MFVLLTLTALFLLLLLSTWISAAEIGITSLSNYRVKKLIVQTPKLSKVLLLWLKHLYYLLTIILTVNVIADVLISFLSASLMTSVPYMVNRYVVEVSHGL</sequence>
<feature type="transmembrane region" description="Helical" evidence="1">
    <location>
        <begin position="56"/>
        <end position="81"/>
    </location>
</feature>
<protein>
    <recommendedName>
        <fullName evidence="2">CNNM transmembrane domain-containing protein</fullName>
    </recommendedName>
</protein>
<proteinExistence type="predicted"/>
<keyword evidence="1" id="KW-0472">Membrane</keyword>
<evidence type="ECO:0000259" key="2">
    <source>
        <dbReference type="Pfam" id="PF01595"/>
    </source>
</evidence>
<keyword evidence="1" id="KW-0812">Transmembrane</keyword>
<dbReference type="AlphaFoldDB" id="A0A1E5IG80"/>
<organism evidence="3 4">
    <name type="scientific">Endomicrobium trichonymphae</name>
    <dbReference type="NCBI Taxonomy" id="1408204"/>
    <lineage>
        <taxon>Bacteria</taxon>
        <taxon>Pseudomonadati</taxon>
        <taxon>Elusimicrobiota</taxon>
        <taxon>Endomicrobiia</taxon>
        <taxon>Endomicrobiales</taxon>
        <taxon>Endomicrobiaceae</taxon>
        <taxon>Candidatus Endomicrobiellum</taxon>
    </lineage>
</organism>
<dbReference type="Proteomes" id="UP000095237">
    <property type="component" value="Unassembled WGS sequence"/>
</dbReference>
<dbReference type="Pfam" id="PF01595">
    <property type="entry name" value="CNNM"/>
    <property type="match status" value="1"/>
</dbReference>
<reference evidence="3 4" key="1">
    <citation type="submission" date="2015-11" db="EMBL/GenBank/DDBJ databases">
        <title>Evidence for parallel genomic evolution in an endosymbiosis of termite gut flagellates.</title>
        <authorList>
            <person name="Zheng H."/>
        </authorList>
    </citation>
    <scope>NUCLEOTIDE SEQUENCE [LARGE SCALE GENOMIC DNA]</scope>
    <source>
        <strain evidence="3 4">CET450</strain>
    </source>
</reference>
<accession>A0A1E5IG80</accession>
<keyword evidence="4" id="KW-1185">Reference proteome</keyword>
<comment type="caution">
    <text evidence="3">The sequence shown here is derived from an EMBL/GenBank/DDBJ whole genome shotgun (WGS) entry which is preliminary data.</text>
</comment>
<dbReference type="EMBL" id="LNVX01000685">
    <property type="protein sequence ID" value="OEG69497.1"/>
    <property type="molecule type" value="Genomic_DNA"/>
</dbReference>